<evidence type="ECO:0000313" key="2">
    <source>
        <dbReference type="Proteomes" id="UP000253606"/>
    </source>
</evidence>
<proteinExistence type="predicted"/>
<name>A0A2Z5G249_9BACT</name>
<dbReference type="AlphaFoldDB" id="A0A2Z5G249"/>
<evidence type="ECO:0000313" key="1">
    <source>
        <dbReference type="EMBL" id="AXC13171.1"/>
    </source>
</evidence>
<keyword evidence="2" id="KW-1185">Reference proteome</keyword>
<dbReference type="KEGG" id="abas:ACPOL_3892"/>
<reference evidence="1 2" key="1">
    <citation type="journal article" date="2018" name="Front. Microbiol.">
        <title>Hydrolytic Capabilities as a Key to Environmental Success: Chitinolytic and Cellulolytic Acidobacteria From Acidic Sub-arctic Soils and Boreal Peatlands.</title>
        <authorList>
            <person name="Belova S.E."/>
            <person name="Ravin N.V."/>
            <person name="Pankratov T.A."/>
            <person name="Rakitin A.L."/>
            <person name="Ivanova A.A."/>
            <person name="Beletsky A.V."/>
            <person name="Mardanov A.V."/>
            <person name="Sinninghe Damste J.S."/>
            <person name="Dedysh S.N."/>
        </authorList>
    </citation>
    <scope>NUCLEOTIDE SEQUENCE [LARGE SCALE GENOMIC DNA]</scope>
    <source>
        <strain evidence="1 2">SBC82</strain>
    </source>
</reference>
<gene>
    <name evidence="1" type="ORF">ACPOL_3892</name>
</gene>
<organism evidence="1 2">
    <name type="scientific">Acidisarcina polymorpha</name>
    <dbReference type="NCBI Taxonomy" id="2211140"/>
    <lineage>
        <taxon>Bacteria</taxon>
        <taxon>Pseudomonadati</taxon>
        <taxon>Acidobacteriota</taxon>
        <taxon>Terriglobia</taxon>
        <taxon>Terriglobales</taxon>
        <taxon>Acidobacteriaceae</taxon>
        <taxon>Acidisarcina</taxon>
    </lineage>
</organism>
<accession>A0A2Z5G249</accession>
<sequence length="42" mass="4943">MMQEPGIENQCRTDRFSAFKPSITLQKVAELHRVKRHFDPLS</sequence>
<dbReference type="EMBL" id="CP030840">
    <property type="protein sequence ID" value="AXC13171.1"/>
    <property type="molecule type" value="Genomic_DNA"/>
</dbReference>
<dbReference type="Proteomes" id="UP000253606">
    <property type="component" value="Chromosome"/>
</dbReference>
<protein>
    <submittedName>
        <fullName evidence="1">Uncharacterized protein</fullName>
    </submittedName>
</protein>